<sequence length="51" mass="5317">MSNRPARPILPGHPSCLRHNFGGAGILTCCPSPTTLVLGLGPPNPTWINLA</sequence>
<name>E0XU73_9CHLR</name>
<accession>E0XU73</accession>
<protein>
    <submittedName>
        <fullName evidence="1">Uncharacterized protein</fullName>
    </submittedName>
</protein>
<dbReference type="AlphaFoldDB" id="E0XU73"/>
<organism evidence="1">
    <name type="scientific">uncultured Chloroflexi bacterium HF0200_09I09</name>
    <dbReference type="NCBI Taxonomy" id="710736"/>
    <lineage>
        <taxon>Bacteria</taxon>
        <taxon>Bacillati</taxon>
        <taxon>Chloroflexota</taxon>
        <taxon>environmental samples</taxon>
    </lineage>
</organism>
<evidence type="ECO:0000313" key="1">
    <source>
        <dbReference type="EMBL" id="ADI17964.1"/>
    </source>
</evidence>
<dbReference type="EMBL" id="GU474878">
    <property type="protein sequence ID" value="ADI17964.1"/>
    <property type="molecule type" value="Genomic_DNA"/>
</dbReference>
<proteinExistence type="predicted"/>
<reference evidence="1" key="1">
    <citation type="journal article" date="2011" name="Environ. Microbiol.">
        <title>Time-series analyses of Monterey Bay coastal microbial picoplankton using a 'genome proxy' microarray.</title>
        <authorList>
            <person name="Rich V.I."/>
            <person name="Pham V.D."/>
            <person name="Eppley J."/>
            <person name="Shi Y."/>
            <person name="DeLong E.F."/>
        </authorList>
    </citation>
    <scope>NUCLEOTIDE SEQUENCE</scope>
</reference>